<keyword evidence="10" id="KW-0998">Cell outer membrane</keyword>
<dbReference type="Proteomes" id="UP000237839">
    <property type="component" value="Unassembled WGS sequence"/>
</dbReference>
<name>A0A2S9GTR9_9BURK</name>
<keyword evidence="4" id="KW-1134">Transmembrane beta strand</keyword>
<reference evidence="13 14" key="1">
    <citation type="submission" date="2018-02" db="EMBL/GenBank/DDBJ databases">
        <title>Solimicrobium silvestre gen. nov., sp. nov., isolated from alpine forest soil.</title>
        <authorList>
            <person name="Margesin R."/>
            <person name="Albuquerque L."/>
            <person name="Zhang D.-C."/>
            <person name="Froufe H.J.C."/>
            <person name="Severino R."/>
            <person name="Roxo I."/>
            <person name="Egas C."/>
            <person name="Da Costa M.S."/>
        </authorList>
    </citation>
    <scope>NUCLEOTIDE SEQUENCE [LARGE SCALE GENOMIC DNA]</scope>
    <source>
        <strain evidence="13 14">S20-91</strain>
    </source>
</reference>
<evidence type="ECO:0000256" key="10">
    <source>
        <dbReference type="ARBA" id="ARBA00023237"/>
    </source>
</evidence>
<feature type="signal peptide" evidence="11">
    <location>
        <begin position="1"/>
        <end position="20"/>
    </location>
</feature>
<keyword evidence="5" id="KW-0812">Transmembrane</keyword>
<keyword evidence="6 11" id="KW-0732">Signal</keyword>
<proteinExistence type="predicted"/>
<dbReference type="InterPro" id="IPR033900">
    <property type="entry name" value="Gram_neg_porin_domain"/>
</dbReference>
<dbReference type="EMBL" id="PUGF01000028">
    <property type="protein sequence ID" value="PRC91127.1"/>
    <property type="molecule type" value="Genomic_DNA"/>
</dbReference>
<dbReference type="GO" id="GO:0009279">
    <property type="term" value="C:cell outer membrane"/>
    <property type="evidence" value="ECO:0007669"/>
    <property type="project" value="UniProtKB-SubCell"/>
</dbReference>
<dbReference type="PANTHER" id="PTHR34501:SF9">
    <property type="entry name" value="MAJOR OUTER MEMBRANE PROTEIN P.IA"/>
    <property type="match status" value="1"/>
</dbReference>
<evidence type="ECO:0000256" key="2">
    <source>
        <dbReference type="ARBA" id="ARBA00011233"/>
    </source>
</evidence>
<dbReference type="OrthoDB" id="6975458at2"/>
<accession>A0A2S9GTR9</accession>
<dbReference type="GO" id="GO:0006811">
    <property type="term" value="P:monoatomic ion transport"/>
    <property type="evidence" value="ECO:0007669"/>
    <property type="project" value="UniProtKB-KW"/>
</dbReference>
<dbReference type="CDD" id="cd00342">
    <property type="entry name" value="gram_neg_porins"/>
    <property type="match status" value="1"/>
</dbReference>
<comment type="subunit">
    <text evidence="2">Homotrimer.</text>
</comment>
<keyword evidence="7" id="KW-0406">Ion transport</keyword>
<evidence type="ECO:0000256" key="1">
    <source>
        <dbReference type="ARBA" id="ARBA00004571"/>
    </source>
</evidence>
<dbReference type="InterPro" id="IPR023614">
    <property type="entry name" value="Porin_dom_sf"/>
</dbReference>
<evidence type="ECO:0000256" key="9">
    <source>
        <dbReference type="ARBA" id="ARBA00023136"/>
    </source>
</evidence>
<dbReference type="GO" id="GO:0046930">
    <property type="term" value="C:pore complex"/>
    <property type="evidence" value="ECO:0007669"/>
    <property type="project" value="UniProtKB-KW"/>
</dbReference>
<feature type="chain" id="PRO_5015702329" evidence="11">
    <location>
        <begin position="21"/>
        <end position="382"/>
    </location>
</feature>
<dbReference type="SUPFAM" id="SSF56935">
    <property type="entry name" value="Porins"/>
    <property type="match status" value="1"/>
</dbReference>
<evidence type="ECO:0000313" key="13">
    <source>
        <dbReference type="EMBL" id="PRC91127.1"/>
    </source>
</evidence>
<evidence type="ECO:0000259" key="12">
    <source>
        <dbReference type="Pfam" id="PF13609"/>
    </source>
</evidence>
<dbReference type="Gene3D" id="2.40.160.10">
    <property type="entry name" value="Porin"/>
    <property type="match status" value="1"/>
</dbReference>
<dbReference type="RefSeq" id="WP_105533861.1">
    <property type="nucleotide sequence ID" value="NZ_PUGF01000028.1"/>
</dbReference>
<evidence type="ECO:0000256" key="7">
    <source>
        <dbReference type="ARBA" id="ARBA00023065"/>
    </source>
</evidence>
<dbReference type="PANTHER" id="PTHR34501">
    <property type="entry name" value="PROTEIN YDDL-RELATED"/>
    <property type="match status" value="1"/>
</dbReference>
<evidence type="ECO:0000313" key="14">
    <source>
        <dbReference type="Proteomes" id="UP000237839"/>
    </source>
</evidence>
<dbReference type="Pfam" id="PF13609">
    <property type="entry name" value="Porin_4"/>
    <property type="match status" value="1"/>
</dbReference>
<keyword evidence="3" id="KW-0813">Transport</keyword>
<evidence type="ECO:0000256" key="6">
    <source>
        <dbReference type="ARBA" id="ARBA00022729"/>
    </source>
</evidence>
<dbReference type="GO" id="GO:0015288">
    <property type="term" value="F:porin activity"/>
    <property type="evidence" value="ECO:0007669"/>
    <property type="project" value="UniProtKB-KW"/>
</dbReference>
<comment type="subcellular location">
    <subcellularLocation>
        <location evidence="1">Cell outer membrane</location>
        <topology evidence="1">Multi-pass membrane protein</topology>
    </subcellularLocation>
</comment>
<keyword evidence="14" id="KW-1185">Reference proteome</keyword>
<evidence type="ECO:0000256" key="4">
    <source>
        <dbReference type="ARBA" id="ARBA00022452"/>
    </source>
</evidence>
<evidence type="ECO:0000256" key="11">
    <source>
        <dbReference type="SAM" id="SignalP"/>
    </source>
</evidence>
<organism evidence="13 14">
    <name type="scientific">Solimicrobium silvestre</name>
    <dbReference type="NCBI Taxonomy" id="2099400"/>
    <lineage>
        <taxon>Bacteria</taxon>
        <taxon>Pseudomonadati</taxon>
        <taxon>Pseudomonadota</taxon>
        <taxon>Betaproteobacteria</taxon>
        <taxon>Burkholderiales</taxon>
        <taxon>Oxalobacteraceae</taxon>
        <taxon>Solimicrobium</taxon>
    </lineage>
</organism>
<evidence type="ECO:0000256" key="8">
    <source>
        <dbReference type="ARBA" id="ARBA00023114"/>
    </source>
</evidence>
<comment type="caution">
    <text evidence="13">The sequence shown here is derived from an EMBL/GenBank/DDBJ whole genome shotgun (WGS) entry which is preliminary data.</text>
</comment>
<sequence>MNYKHFAIGLVSLASGVAHAQSSTTIYGVIDAGTRYSSGLGLSATSSPSASNASTTGLASGVDRSGRFGFTGTEDLGGGYQALFKLESDLYTNTGSTNANTGTGKDAAAATTDKFFEREASVGIATPFGKVLFGRQQSVIRDIIDEIDAIDGRFTGFNPNLQFTSLNSASLVTSSGTYYGTGDPGNGSMMRQDNAVKYIAQSGPVTGTLLYSFGGVAGSTPSGSSAQAGLSYRDGGLVLSAAYENLNNNNDTLKLTAYTAGGRYTFGDWQIAANYGSNSADNTPTTQIKTDIYSIGTTYAATSAIDLTLGYYNVNRTWTNDVKPDATINRVIGFAEYKFSKSTLVYLELDHNKWGGDVTQFQGGAANKSTTTGFTIGINHQI</sequence>
<evidence type="ECO:0000256" key="3">
    <source>
        <dbReference type="ARBA" id="ARBA00022448"/>
    </source>
</evidence>
<keyword evidence="9" id="KW-0472">Membrane</keyword>
<evidence type="ECO:0000256" key="5">
    <source>
        <dbReference type="ARBA" id="ARBA00022692"/>
    </source>
</evidence>
<dbReference type="AlphaFoldDB" id="A0A2S9GTR9"/>
<protein>
    <submittedName>
        <fullName evidence="13">Gram-negative porin</fullName>
    </submittedName>
</protein>
<feature type="domain" description="Porin" evidence="12">
    <location>
        <begin position="11"/>
        <end position="352"/>
    </location>
</feature>
<dbReference type="InterPro" id="IPR050298">
    <property type="entry name" value="Gram-neg_bact_OMP"/>
</dbReference>
<gene>
    <name evidence="13" type="ORF">S2091_4128</name>
</gene>
<keyword evidence="8" id="KW-0626">Porin</keyword>